<dbReference type="PROSITE" id="PS51892">
    <property type="entry name" value="SUBTILASE"/>
    <property type="match status" value="1"/>
</dbReference>
<feature type="signal peptide" evidence="9">
    <location>
        <begin position="1"/>
        <end position="20"/>
    </location>
</feature>
<evidence type="ECO:0000256" key="7">
    <source>
        <dbReference type="RuleBase" id="RU003355"/>
    </source>
</evidence>
<evidence type="ECO:0000256" key="8">
    <source>
        <dbReference type="SAM" id="MobiDB-lite"/>
    </source>
</evidence>
<dbReference type="Proteomes" id="UP001390339">
    <property type="component" value="Unassembled WGS sequence"/>
</dbReference>
<feature type="active site" description="Charge relay system" evidence="6">
    <location>
        <position position="221"/>
    </location>
</feature>
<dbReference type="CDD" id="cd07489">
    <property type="entry name" value="Peptidases_S8_5"/>
    <property type="match status" value="1"/>
</dbReference>
<feature type="chain" id="PRO_5046105765" evidence="9">
    <location>
        <begin position="21"/>
        <end position="911"/>
    </location>
</feature>
<evidence type="ECO:0000313" key="12">
    <source>
        <dbReference type="EMBL" id="KAK8863002.1"/>
    </source>
</evidence>
<feature type="active site" description="Charge relay system" evidence="6">
    <location>
        <position position="169"/>
    </location>
</feature>
<dbReference type="PROSITE" id="PS00137">
    <property type="entry name" value="SUBTILASE_HIS"/>
    <property type="match status" value="1"/>
</dbReference>
<evidence type="ECO:0000256" key="4">
    <source>
        <dbReference type="ARBA" id="ARBA00022801"/>
    </source>
</evidence>
<dbReference type="InterPro" id="IPR010435">
    <property type="entry name" value="C5a/SBT2-like_Fn3"/>
</dbReference>
<keyword evidence="5 6" id="KW-0720">Serine protease</keyword>
<dbReference type="InterPro" id="IPR036852">
    <property type="entry name" value="Peptidase_S8/S53_dom_sf"/>
</dbReference>
<dbReference type="InterPro" id="IPR023827">
    <property type="entry name" value="Peptidase_S8_Asp-AS"/>
</dbReference>
<comment type="caution">
    <text evidence="12">The sequence shown here is derived from an EMBL/GenBank/DDBJ whole genome shotgun (WGS) entry which is preliminary data.</text>
</comment>
<dbReference type="PROSITE" id="PS00138">
    <property type="entry name" value="SUBTILASE_SER"/>
    <property type="match status" value="1"/>
</dbReference>
<dbReference type="InterPro" id="IPR034187">
    <property type="entry name" value="Peptidases_S8_5"/>
</dbReference>
<feature type="domain" description="Peptidase S8/S53" evidence="10">
    <location>
        <begin position="160"/>
        <end position="592"/>
    </location>
</feature>
<evidence type="ECO:0000256" key="1">
    <source>
        <dbReference type="ARBA" id="ARBA00011073"/>
    </source>
</evidence>
<evidence type="ECO:0000256" key="9">
    <source>
        <dbReference type="SAM" id="SignalP"/>
    </source>
</evidence>
<feature type="active site" description="Charge relay system" evidence="6">
    <location>
        <position position="551"/>
    </location>
</feature>
<dbReference type="PANTHER" id="PTHR43806:SF66">
    <property type="entry name" value="SERIN ENDOPEPTIDASE"/>
    <property type="match status" value="1"/>
</dbReference>
<dbReference type="InterPro" id="IPR022398">
    <property type="entry name" value="Peptidase_S8_His-AS"/>
</dbReference>
<dbReference type="Pfam" id="PF06280">
    <property type="entry name" value="fn3_5"/>
    <property type="match status" value="1"/>
</dbReference>
<feature type="compositionally biased region" description="Basic and acidic residues" evidence="8">
    <location>
        <begin position="131"/>
        <end position="142"/>
    </location>
</feature>
<proteinExistence type="inferred from homology"/>
<keyword evidence="3 9" id="KW-0732">Signal</keyword>
<dbReference type="PROSITE" id="PS00136">
    <property type="entry name" value="SUBTILASE_ASP"/>
    <property type="match status" value="1"/>
</dbReference>
<evidence type="ECO:0000256" key="6">
    <source>
        <dbReference type="PROSITE-ProRule" id="PRU01240"/>
    </source>
</evidence>
<keyword evidence="13" id="KW-1185">Reference proteome</keyword>
<evidence type="ECO:0000256" key="5">
    <source>
        <dbReference type="ARBA" id="ARBA00022825"/>
    </source>
</evidence>
<comment type="similarity">
    <text evidence="1 6 7">Belongs to the peptidase S8 family.</text>
</comment>
<dbReference type="Pfam" id="PF00082">
    <property type="entry name" value="Peptidase_S8"/>
    <property type="match status" value="1"/>
</dbReference>
<dbReference type="EMBL" id="JAPCWZ010000005">
    <property type="protein sequence ID" value="KAK8863002.1"/>
    <property type="molecule type" value="Genomic_DNA"/>
</dbReference>
<evidence type="ECO:0000259" key="10">
    <source>
        <dbReference type="Pfam" id="PF00082"/>
    </source>
</evidence>
<sequence length="911" mass="96808">MKTHHIFLLSLRWLLAAAASADVPSEGSHEVVQGAYIVEFDTPQHDDDFLRDLDSVDVSTDSHRAISSSIFQGASLRLRNNGSSSDHNATAARIAGLPHVKQLWPVRIYRPPQDDVVWVADSRSSNSGSLKARDASGRDDTFSPHVMMQVDRLRAEGYTGKGIKVAVLDTGVDYTHPALGGCFGPGCVVSFGADLVGDAYNGTNTPTPDDDPFESCPGSDHGTHVTGIIAAQANNPFGFSGAAPDVTLGMYKVFGCSGGVSDDVLMSAFLRAFDDGADIITASIGGSSGWSDTPSAAALNRIVEAGVIVTISAGNEGQRGMFFAGSGASADRVTAVAMVENNLSVFTAKRASFTVNNATTADFGWTFGTPEYATNVSLPLYATGNTTGDASDDAACHPLPNQTPDLRGFIVLVREPDGVNCTVEQQARNIFDRGGRYLLMYSTTENMANPWIYELPEFLGAAAVNRQQAATWIKMVAEGKEIVIDMTASKLAGTTFIEDANIKTGGYINYKSTWGPTWELNLKPTLATVGGNILSTFPVSKGGYGVLSGTSMAAPLAAAVYALVAQVRGTHDPSVLQRALMSTAQPNLWSVQPSAGLASVAQQGAGLAQAYDAAHVQTLLSVASFALNDSDYHVNSTRFSVQNTGTADMVYDLGHVPAASMNTFSPGREQAVAYPNPIAEGHAAVTFSATRLTVAAGQSVEVQVGFTPPAGLDPALLPVYSGYITLNGSSGAAPEALSIPYLGVVGSMRAQPMLDSSFFSMYNMTQYPEPIKQGDNLAFYLPYPVDFAAPMNKGVGWPYMQFRLHMGTRALHVELMGVPRGNGSAAVVETMGSIQQFPWFFATREVALIQFNGMLADGTVASEGRYFVRVRAQRLFADPTTDEGWDIRDFPAFDLHYTTPPPALGRGRVTE</sequence>
<feature type="region of interest" description="Disordered" evidence="8">
    <location>
        <begin position="123"/>
        <end position="142"/>
    </location>
</feature>
<name>A0ABR2IHG1_9PEZI</name>
<dbReference type="InterPro" id="IPR015500">
    <property type="entry name" value="Peptidase_S8_subtilisin-rel"/>
</dbReference>
<evidence type="ECO:0000259" key="11">
    <source>
        <dbReference type="Pfam" id="PF06280"/>
    </source>
</evidence>
<reference evidence="12 13" key="1">
    <citation type="journal article" date="2024" name="IMA Fungus">
        <title>Apiospora arundinis, a panoply of carbohydrate-active enzymes and secondary metabolites.</title>
        <authorList>
            <person name="Sorensen T."/>
            <person name="Petersen C."/>
            <person name="Muurmann A.T."/>
            <person name="Christiansen J.V."/>
            <person name="Brundto M.L."/>
            <person name="Overgaard C.K."/>
            <person name="Boysen A.T."/>
            <person name="Wollenberg R.D."/>
            <person name="Larsen T.O."/>
            <person name="Sorensen J.L."/>
            <person name="Nielsen K.L."/>
            <person name="Sondergaard T.E."/>
        </authorList>
    </citation>
    <scope>NUCLEOTIDE SEQUENCE [LARGE SCALE GENOMIC DNA]</scope>
    <source>
        <strain evidence="12 13">AAU 773</strain>
    </source>
</reference>
<evidence type="ECO:0000256" key="3">
    <source>
        <dbReference type="ARBA" id="ARBA00022729"/>
    </source>
</evidence>
<dbReference type="SUPFAM" id="SSF52743">
    <property type="entry name" value="Subtilisin-like"/>
    <property type="match status" value="1"/>
</dbReference>
<keyword evidence="4 6" id="KW-0378">Hydrolase</keyword>
<evidence type="ECO:0000256" key="2">
    <source>
        <dbReference type="ARBA" id="ARBA00022670"/>
    </source>
</evidence>
<dbReference type="InterPro" id="IPR000209">
    <property type="entry name" value="Peptidase_S8/S53_dom"/>
</dbReference>
<dbReference type="PRINTS" id="PR00723">
    <property type="entry name" value="SUBTILISIN"/>
</dbReference>
<evidence type="ECO:0000313" key="13">
    <source>
        <dbReference type="Proteomes" id="UP001390339"/>
    </source>
</evidence>
<dbReference type="InterPro" id="IPR023828">
    <property type="entry name" value="Peptidase_S8_Ser-AS"/>
</dbReference>
<protein>
    <submittedName>
        <fullName evidence="12">Peptidase S8/S53 domain-containing protein</fullName>
    </submittedName>
</protein>
<dbReference type="PANTHER" id="PTHR43806">
    <property type="entry name" value="PEPTIDASE S8"/>
    <property type="match status" value="1"/>
</dbReference>
<dbReference type="InterPro" id="IPR050131">
    <property type="entry name" value="Peptidase_S8_subtilisin-like"/>
</dbReference>
<keyword evidence="2 6" id="KW-0645">Protease</keyword>
<accession>A0ABR2IHG1</accession>
<dbReference type="Gene3D" id="3.40.50.200">
    <property type="entry name" value="Peptidase S8/S53 domain"/>
    <property type="match status" value="2"/>
</dbReference>
<feature type="domain" description="C5a peptidase/Subtilisin-like protease SBT2-like Fn3-like" evidence="11">
    <location>
        <begin position="627"/>
        <end position="742"/>
    </location>
</feature>
<gene>
    <name evidence="12" type="ORF">PGQ11_009237</name>
</gene>
<organism evidence="12 13">
    <name type="scientific">Apiospora arundinis</name>
    <dbReference type="NCBI Taxonomy" id="335852"/>
    <lineage>
        <taxon>Eukaryota</taxon>
        <taxon>Fungi</taxon>
        <taxon>Dikarya</taxon>
        <taxon>Ascomycota</taxon>
        <taxon>Pezizomycotina</taxon>
        <taxon>Sordariomycetes</taxon>
        <taxon>Xylariomycetidae</taxon>
        <taxon>Amphisphaeriales</taxon>
        <taxon>Apiosporaceae</taxon>
        <taxon>Apiospora</taxon>
    </lineage>
</organism>